<dbReference type="eggNOG" id="COG2914">
    <property type="taxonomic scope" value="Bacteria"/>
</dbReference>
<dbReference type="InterPro" id="IPR016155">
    <property type="entry name" value="Mopterin_synth/thiamin_S_b"/>
</dbReference>
<dbReference type="InterPro" id="IPR037021">
    <property type="entry name" value="RnfH_sf"/>
</dbReference>
<dbReference type="AlphaFoldDB" id="A0A0W0YNI0"/>
<dbReference type="EMBL" id="LNYV01000013">
    <property type="protein sequence ID" value="KTD58429.1"/>
    <property type="molecule type" value="Genomic_DNA"/>
</dbReference>
<dbReference type="STRING" id="28087.Lsai_1036"/>
<dbReference type="InterPro" id="IPR005346">
    <property type="entry name" value="RnfH"/>
</dbReference>
<evidence type="ECO:0000313" key="3">
    <source>
        <dbReference type="EMBL" id="KTD58429.1"/>
    </source>
</evidence>
<name>A0A0W0YNI0_9GAMM</name>
<comment type="caution">
    <text evidence="3">The sequence shown here is derived from an EMBL/GenBank/DDBJ whole genome shotgun (WGS) entry which is preliminary data.</text>
</comment>
<evidence type="ECO:0000256" key="1">
    <source>
        <dbReference type="ARBA" id="ARBA00010645"/>
    </source>
</evidence>
<dbReference type="Pfam" id="PF03658">
    <property type="entry name" value="Ub-RnfH"/>
    <property type="match status" value="1"/>
</dbReference>
<evidence type="ECO:0000256" key="2">
    <source>
        <dbReference type="HAMAP-Rule" id="MF_00460"/>
    </source>
</evidence>
<comment type="similarity">
    <text evidence="1 2">Belongs to the UPF0125 (RnfH) family.</text>
</comment>
<dbReference type="NCBIfam" id="NF002490">
    <property type="entry name" value="PRK01777.1"/>
    <property type="match status" value="1"/>
</dbReference>
<proteinExistence type="inferred from homology"/>
<dbReference type="Proteomes" id="UP000054621">
    <property type="component" value="Unassembled WGS sequence"/>
</dbReference>
<dbReference type="PANTHER" id="PTHR37483">
    <property type="entry name" value="UPF0125 PROTEIN RATB"/>
    <property type="match status" value="1"/>
</dbReference>
<protein>
    <recommendedName>
        <fullName evidence="2">UPF0125 protein Lsai_1036</fullName>
    </recommendedName>
</protein>
<dbReference type="Gene3D" id="3.10.20.280">
    <property type="entry name" value="RnfH-like"/>
    <property type="match status" value="1"/>
</dbReference>
<evidence type="ECO:0000313" key="4">
    <source>
        <dbReference type="Proteomes" id="UP000054621"/>
    </source>
</evidence>
<reference evidence="3 4" key="1">
    <citation type="submission" date="2015-11" db="EMBL/GenBank/DDBJ databases">
        <title>Genomic analysis of 38 Legionella species identifies large and diverse effector repertoires.</title>
        <authorList>
            <person name="Burstein D."/>
            <person name="Amaro F."/>
            <person name="Zusman T."/>
            <person name="Lifshitz Z."/>
            <person name="Cohen O."/>
            <person name="Gilbert J.A."/>
            <person name="Pupko T."/>
            <person name="Shuman H.A."/>
            <person name="Segal G."/>
        </authorList>
    </citation>
    <scope>NUCLEOTIDE SEQUENCE [LARGE SCALE GENOMIC DNA]</scope>
    <source>
        <strain evidence="3 4">Mt.St.Helens-4</strain>
    </source>
</reference>
<dbReference type="SUPFAM" id="SSF54285">
    <property type="entry name" value="MoaD/ThiS"/>
    <property type="match status" value="1"/>
</dbReference>
<dbReference type="PATRIC" id="fig|28087.4.peg.1099"/>
<dbReference type="RefSeq" id="WP_027272100.1">
    <property type="nucleotide sequence ID" value="NZ_CAAAJE010000030.1"/>
</dbReference>
<dbReference type="PANTHER" id="PTHR37483:SF1">
    <property type="entry name" value="UPF0125 PROTEIN RATB"/>
    <property type="match status" value="1"/>
</dbReference>
<accession>A0A0W0YNI0</accession>
<sequence>MIKVEVVYVPVTKAVVHRALDLKPGATVSDALHASEIYEIHPETRGYSVGIFSKQVSLAHVLKEGDRIEIYRPLILDPKESRRKKANVLSEKNKI</sequence>
<gene>
    <name evidence="3" type="primary">pasI</name>
    <name evidence="3" type="ORF">Lsai_1036</name>
</gene>
<dbReference type="OrthoDB" id="9796575at2"/>
<dbReference type="HAMAP" id="MF_00460">
    <property type="entry name" value="UPF0125_RnfH"/>
    <property type="match status" value="1"/>
</dbReference>
<organism evidence="3 4">
    <name type="scientific">Legionella sainthelensi</name>
    <dbReference type="NCBI Taxonomy" id="28087"/>
    <lineage>
        <taxon>Bacteria</taxon>
        <taxon>Pseudomonadati</taxon>
        <taxon>Pseudomonadota</taxon>
        <taxon>Gammaproteobacteria</taxon>
        <taxon>Legionellales</taxon>
        <taxon>Legionellaceae</taxon>
        <taxon>Legionella</taxon>
    </lineage>
</organism>